<dbReference type="AlphaFoldDB" id="A0A0W8F7T5"/>
<proteinExistence type="predicted"/>
<dbReference type="Gene3D" id="3.40.50.1010">
    <property type="entry name" value="5'-nuclease"/>
    <property type="match status" value="1"/>
</dbReference>
<protein>
    <recommendedName>
        <fullName evidence="2">PIN domain-containing protein</fullName>
    </recommendedName>
</protein>
<reference evidence="1" key="1">
    <citation type="journal article" date="2015" name="Proc. Natl. Acad. Sci. U.S.A.">
        <title>Networks of energetic and metabolic interactions define dynamics in microbial communities.</title>
        <authorList>
            <person name="Embree M."/>
            <person name="Liu J.K."/>
            <person name="Al-Bassam M.M."/>
            <person name="Zengler K."/>
        </authorList>
    </citation>
    <scope>NUCLEOTIDE SEQUENCE</scope>
</reference>
<dbReference type="EMBL" id="LNQE01001473">
    <property type="protein sequence ID" value="KUG16937.1"/>
    <property type="molecule type" value="Genomic_DNA"/>
</dbReference>
<dbReference type="SUPFAM" id="SSF88723">
    <property type="entry name" value="PIN domain-like"/>
    <property type="match status" value="1"/>
</dbReference>
<comment type="caution">
    <text evidence="1">The sequence shown here is derived from an EMBL/GenBank/DDBJ whole genome shotgun (WGS) entry which is preliminary data.</text>
</comment>
<accession>A0A0W8F7T5</accession>
<organism evidence="1">
    <name type="scientific">hydrocarbon metagenome</name>
    <dbReference type="NCBI Taxonomy" id="938273"/>
    <lineage>
        <taxon>unclassified sequences</taxon>
        <taxon>metagenomes</taxon>
        <taxon>ecological metagenomes</taxon>
    </lineage>
</organism>
<gene>
    <name evidence="1" type="ORF">ASZ90_013384</name>
</gene>
<dbReference type="InterPro" id="IPR029060">
    <property type="entry name" value="PIN-like_dom_sf"/>
</dbReference>
<sequence length="147" mass="17258">MDLIYLDYNCFQRRFDDTSQIKIQLEALACEEIFLRAEIEQIQLAWSFMHEDETLLCPFPNRMNVAFILSTLCKIRIGPDDKIYECALEYQRKSRITPKDALHLASANFIGADYFLSCDNRLLNQAKRLELEIVISNPVDYIRLEDI</sequence>
<evidence type="ECO:0008006" key="2">
    <source>
        <dbReference type="Google" id="ProtNLM"/>
    </source>
</evidence>
<evidence type="ECO:0000313" key="1">
    <source>
        <dbReference type="EMBL" id="KUG16937.1"/>
    </source>
</evidence>
<name>A0A0W8F7T5_9ZZZZ</name>